<dbReference type="GO" id="GO:0016791">
    <property type="term" value="F:phosphatase activity"/>
    <property type="evidence" value="ECO:0007669"/>
    <property type="project" value="TreeGrafter"/>
</dbReference>
<dbReference type="AlphaFoldDB" id="A0A7G9L458"/>
<dbReference type="InterPro" id="IPR029052">
    <property type="entry name" value="Metallo-depent_PP-like"/>
</dbReference>
<dbReference type="Gene3D" id="3.60.21.10">
    <property type="match status" value="1"/>
</dbReference>
<evidence type="ECO:0000259" key="1">
    <source>
        <dbReference type="Pfam" id="PF00149"/>
    </source>
</evidence>
<gene>
    <name evidence="2" type="ORF">H8M03_03450</name>
</gene>
<dbReference type="InterPro" id="IPR011152">
    <property type="entry name" value="Pesterase_MJ0912"/>
</dbReference>
<dbReference type="PIRSF" id="PIRSF000883">
    <property type="entry name" value="Pesterase_MJ0912"/>
    <property type="match status" value="1"/>
</dbReference>
<dbReference type="InterPro" id="IPR050126">
    <property type="entry name" value="Ap4A_hydrolase"/>
</dbReference>
<dbReference type="CDD" id="cd00838">
    <property type="entry name" value="MPP_superfamily"/>
    <property type="match status" value="1"/>
</dbReference>
<proteinExistence type="predicted"/>
<evidence type="ECO:0000313" key="3">
    <source>
        <dbReference type="Proteomes" id="UP000515861"/>
    </source>
</evidence>
<name>A0A7G9L458_9SPHN</name>
<dbReference type="RefSeq" id="WP_187480362.1">
    <property type="nucleotide sequence ID" value="NZ_CP060697.1"/>
</dbReference>
<organism evidence="2 3">
    <name type="scientific">Sphingomonas sabuli</name>
    <dbReference type="NCBI Taxonomy" id="2764186"/>
    <lineage>
        <taxon>Bacteria</taxon>
        <taxon>Pseudomonadati</taxon>
        <taxon>Pseudomonadota</taxon>
        <taxon>Alphaproteobacteria</taxon>
        <taxon>Sphingomonadales</taxon>
        <taxon>Sphingomonadaceae</taxon>
        <taxon>Sphingomonas</taxon>
    </lineage>
</organism>
<feature type="domain" description="Calcineurin-like phosphoesterase" evidence="1">
    <location>
        <begin position="1"/>
        <end position="163"/>
    </location>
</feature>
<evidence type="ECO:0000313" key="2">
    <source>
        <dbReference type="EMBL" id="QNM83407.1"/>
    </source>
</evidence>
<dbReference type="GO" id="GO:0005737">
    <property type="term" value="C:cytoplasm"/>
    <property type="evidence" value="ECO:0007669"/>
    <property type="project" value="TreeGrafter"/>
</dbReference>
<dbReference type="InterPro" id="IPR004843">
    <property type="entry name" value="Calcineurin-like_PHP"/>
</dbReference>
<sequence length="240" mass="26872">MKIAVLSDIHSAAEHFADALEGARSEGFDRLIILGDLFTYGPEPRETLRLTQYAVERDGAILITGNHDVLYRSGAGADAYRAKLPDWIRESVAWTVEQLGGPGAVDALPWHAEWTAERLLVSHANPFGFPDWTYLNGEAAMQQAAEVLQSRGFDWGIFGHVHRFRGYRPADRAGGVYTVGSIGQPRDREDPRGQWAMVTAGPEFSIEQRWIDRSWDSTIRKLRATGLSAPTKERLCQFFQ</sequence>
<dbReference type="EMBL" id="CP060697">
    <property type="protein sequence ID" value="QNM83407.1"/>
    <property type="molecule type" value="Genomic_DNA"/>
</dbReference>
<accession>A0A7G9L458</accession>
<dbReference type="Proteomes" id="UP000515861">
    <property type="component" value="Chromosome"/>
</dbReference>
<keyword evidence="3" id="KW-1185">Reference proteome</keyword>
<dbReference type="PANTHER" id="PTHR42850">
    <property type="entry name" value="METALLOPHOSPHOESTERASE"/>
    <property type="match status" value="1"/>
</dbReference>
<reference evidence="2 3" key="1">
    <citation type="submission" date="2020-08" db="EMBL/GenBank/DDBJ databases">
        <title>Sphingomonas sp. sand1-3 16S ribosomal RNA gene Genome sequencing and assembly.</title>
        <authorList>
            <person name="Kang M."/>
        </authorList>
    </citation>
    <scope>NUCLEOTIDE SEQUENCE [LARGE SCALE GENOMIC DNA]</scope>
    <source>
        <strain evidence="3">sand1-3</strain>
    </source>
</reference>
<dbReference type="Pfam" id="PF00149">
    <property type="entry name" value="Metallophos"/>
    <property type="match status" value="1"/>
</dbReference>
<dbReference type="SUPFAM" id="SSF56300">
    <property type="entry name" value="Metallo-dependent phosphatases"/>
    <property type="match status" value="1"/>
</dbReference>
<protein>
    <submittedName>
        <fullName evidence="2">Metallophosphoesterase family protein</fullName>
    </submittedName>
</protein>
<dbReference type="KEGG" id="ssau:H8M03_03450"/>
<dbReference type="PANTHER" id="PTHR42850:SF2">
    <property type="entry name" value="BLL5683 PROTEIN"/>
    <property type="match status" value="1"/>
</dbReference>